<comment type="caution">
    <text evidence="1">The sequence shown here is derived from an EMBL/GenBank/DDBJ whole genome shotgun (WGS) entry which is preliminary data.</text>
</comment>
<organism evidence="1 2">
    <name type="scientific">Paenibacillus forsythiae</name>
    <dbReference type="NCBI Taxonomy" id="365616"/>
    <lineage>
        <taxon>Bacteria</taxon>
        <taxon>Bacillati</taxon>
        <taxon>Bacillota</taxon>
        <taxon>Bacilli</taxon>
        <taxon>Bacillales</taxon>
        <taxon>Paenibacillaceae</taxon>
        <taxon>Paenibacillus</taxon>
    </lineage>
</organism>
<gene>
    <name evidence="1" type="ORF">J2Z22_002223</name>
</gene>
<dbReference type="EMBL" id="JAUSUY010000008">
    <property type="protein sequence ID" value="MDT3426689.1"/>
    <property type="molecule type" value="Genomic_DNA"/>
</dbReference>
<evidence type="ECO:0000313" key="2">
    <source>
        <dbReference type="Proteomes" id="UP001248709"/>
    </source>
</evidence>
<keyword evidence="2" id="KW-1185">Reference proteome</keyword>
<proteinExistence type="predicted"/>
<reference evidence="1 2" key="1">
    <citation type="submission" date="2023-07" db="EMBL/GenBank/DDBJ databases">
        <title>Genomic Encyclopedia of Type Strains, Phase IV (KMG-IV): sequencing the most valuable type-strain genomes for metagenomic binning, comparative biology and taxonomic classification.</title>
        <authorList>
            <person name="Goeker M."/>
        </authorList>
    </citation>
    <scope>NUCLEOTIDE SEQUENCE [LARGE SCALE GENOMIC DNA]</scope>
    <source>
        <strain evidence="1 2">T98</strain>
    </source>
</reference>
<evidence type="ECO:0000313" key="1">
    <source>
        <dbReference type="EMBL" id="MDT3426689.1"/>
    </source>
</evidence>
<accession>A0ABU3H789</accession>
<evidence type="ECO:0008006" key="3">
    <source>
        <dbReference type="Google" id="ProtNLM"/>
    </source>
</evidence>
<name>A0ABU3H789_9BACL</name>
<dbReference type="RefSeq" id="WP_025700478.1">
    <property type="nucleotide sequence ID" value="NZ_JAUSUY010000008.1"/>
</dbReference>
<sequence length="117" mass="13010">MSTYSGPQTLIYQADPAALHHVKKVRESMHGSLKPYINRKVRIQTIDGVTHEGFISGIDEGHLYLTVTVAASSTTTTTTRGFYNPYYPPYPPYYPVNPIGNVILPLVLYNLLAISLL</sequence>
<protein>
    <recommendedName>
        <fullName evidence="3">Acetyl-CoA acetyltransferase</fullName>
    </recommendedName>
</protein>
<dbReference type="Proteomes" id="UP001248709">
    <property type="component" value="Unassembled WGS sequence"/>
</dbReference>